<dbReference type="InterPro" id="IPR003382">
    <property type="entry name" value="Flavoprotein"/>
</dbReference>
<dbReference type="Proteomes" id="UP000196365">
    <property type="component" value="Unassembled WGS sequence"/>
</dbReference>
<organism evidence="2 3">
    <name type="scientific">Garciella nitratireducens DSM 15102</name>
    <dbReference type="NCBI Taxonomy" id="1121911"/>
    <lineage>
        <taxon>Bacteria</taxon>
        <taxon>Bacillati</taxon>
        <taxon>Bacillota</taxon>
        <taxon>Clostridia</taxon>
        <taxon>Eubacteriales</taxon>
        <taxon>Eubacteriaceae</taxon>
        <taxon>Garciella</taxon>
    </lineage>
</organism>
<dbReference type="RefSeq" id="WP_087678921.1">
    <property type="nucleotide sequence ID" value="NZ_FUWV01000009.1"/>
</dbReference>
<dbReference type="NCBIfam" id="TIGR02852">
    <property type="entry name" value="spore_dpaB"/>
    <property type="match status" value="1"/>
</dbReference>
<reference evidence="2 3" key="1">
    <citation type="submission" date="2017-02" db="EMBL/GenBank/DDBJ databases">
        <authorList>
            <person name="Peterson S.W."/>
        </authorList>
    </citation>
    <scope>NUCLEOTIDE SEQUENCE [LARGE SCALE GENOMIC DNA]</scope>
    <source>
        <strain evidence="2 3">DSM 15102</strain>
    </source>
</reference>
<evidence type="ECO:0000259" key="1">
    <source>
        <dbReference type="Pfam" id="PF02441"/>
    </source>
</evidence>
<dbReference type="SUPFAM" id="SSF52507">
    <property type="entry name" value="Homo-oligomeric flavin-containing Cys decarboxylases, HFCD"/>
    <property type="match status" value="1"/>
</dbReference>
<dbReference type="GO" id="GO:0003824">
    <property type="term" value="F:catalytic activity"/>
    <property type="evidence" value="ECO:0007669"/>
    <property type="project" value="InterPro"/>
</dbReference>
<dbReference type="OrthoDB" id="9792688at2"/>
<protein>
    <submittedName>
        <fullName evidence="2">Dipicolinate synthase subunit B</fullName>
    </submittedName>
</protein>
<evidence type="ECO:0000313" key="3">
    <source>
        <dbReference type="Proteomes" id="UP000196365"/>
    </source>
</evidence>
<dbReference type="AlphaFoldDB" id="A0A1T4MZB1"/>
<evidence type="ECO:0000313" key="2">
    <source>
        <dbReference type="EMBL" id="SJZ72440.1"/>
    </source>
</evidence>
<dbReference type="Gene3D" id="3.40.50.1950">
    <property type="entry name" value="Flavin prenyltransferase-like"/>
    <property type="match status" value="1"/>
</dbReference>
<dbReference type="InterPro" id="IPR014214">
    <property type="entry name" value="Dipicolinic_acid_synth_B"/>
</dbReference>
<sequence length="192" mass="20954">MGLKGKKIGLAITGSCCNFHNVFPEIERLAKEEVDLYPIISEAVDTFDTRFGTAKEWKERLKQITKKELINSIIGAEPVGPKLNLDLLLVLPCTGNTLAKLANGITDSSTTMACKAHLRNQKPLVLAIATNDGLGANAKNIGLLLNTKNIYFVPFGQDDAKRKPNSLVAKFEMVLPTLEKALQGKQIQPVIL</sequence>
<dbReference type="NCBIfam" id="NF006161">
    <property type="entry name" value="PRK08305.1"/>
    <property type="match status" value="1"/>
</dbReference>
<name>A0A1T4MZB1_9FIRM</name>
<keyword evidence="3" id="KW-1185">Reference proteome</keyword>
<dbReference type="InterPro" id="IPR036551">
    <property type="entry name" value="Flavin_trans-like"/>
</dbReference>
<dbReference type="Pfam" id="PF02441">
    <property type="entry name" value="Flavoprotein"/>
    <property type="match status" value="1"/>
</dbReference>
<feature type="domain" description="Flavoprotein" evidence="1">
    <location>
        <begin position="6"/>
        <end position="169"/>
    </location>
</feature>
<gene>
    <name evidence="2" type="ORF">SAMN02745973_01499</name>
</gene>
<proteinExistence type="predicted"/>
<dbReference type="EMBL" id="FUWV01000009">
    <property type="protein sequence ID" value="SJZ72440.1"/>
    <property type="molecule type" value="Genomic_DNA"/>
</dbReference>
<accession>A0A1T4MZB1</accession>
<dbReference type="PIRSF" id="PIRSF001390">
    <property type="entry name" value="Dipicolinate_synth_subunit_B"/>
    <property type="match status" value="1"/>
</dbReference>